<protein>
    <submittedName>
        <fullName evidence="1">Uncharacterized protein</fullName>
    </submittedName>
</protein>
<dbReference type="OrthoDB" id="9891912at2"/>
<dbReference type="Proteomes" id="UP000005104">
    <property type="component" value="Chromosome"/>
</dbReference>
<accession>H5XZW7</accession>
<dbReference type="EMBL" id="CM001441">
    <property type="protein sequence ID" value="EHQ92163.1"/>
    <property type="molecule type" value="Genomic_DNA"/>
</dbReference>
<proteinExistence type="predicted"/>
<dbReference type="STRING" id="768710.DesyoDRAFT_5232"/>
<evidence type="ECO:0000313" key="1">
    <source>
        <dbReference type="EMBL" id="EHQ92163.1"/>
    </source>
</evidence>
<organism evidence="1 2">
    <name type="scientific">Desulfosporosinus youngiae DSM 17734</name>
    <dbReference type="NCBI Taxonomy" id="768710"/>
    <lineage>
        <taxon>Bacteria</taxon>
        <taxon>Bacillati</taxon>
        <taxon>Bacillota</taxon>
        <taxon>Clostridia</taxon>
        <taxon>Eubacteriales</taxon>
        <taxon>Desulfitobacteriaceae</taxon>
        <taxon>Desulfosporosinus</taxon>
    </lineage>
</organism>
<reference evidence="1 2" key="1">
    <citation type="submission" date="2011-11" db="EMBL/GenBank/DDBJ databases">
        <title>The Noncontiguous Finished genome of Desulfosporosinus youngiae DSM 17734.</title>
        <authorList>
            <consortium name="US DOE Joint Genome Institute (JGI-PGF)"/>
            <person name="Lucas S."/>
            <person name="Han J."/>
            <person name="Lapidus A."/>
            <person name="Cheng J.-F."/>
            <person name="Goodwin L."/>
            <person name="Pitluck S."/>
            <person name="Peters L."/>
            <person name="Ovchinnikova G."/>
            <person name="Lu M."/>
            <person name="Land M.L."/>
            <person name="Hauser L."/>
            <person name="Pester M."/>
            <person name="Spring S."/>
            <person name="Ollivier B."/>
            <person name="Rattei T."/>
            <person name="Klenk H.-P."/>
            <person name="Wagner M."/>
            <person name="Loy A."/>
            <person name="Woyke T.J."/>
        </authorList>
    </citation>
    <scope>NUCLEOTIDE SEQUENCE [LARGE SCALE GENOMIC DNA]</scope>
    <source>
        <strain evidence="1 2">DSM 17734</strain>
    </source>
</reference>
<sequence length="70" mass="8282">MKALVVLNGLYYAGENTQENKLIFRPNRSEAVVVDERRLRFIVQSILRWFMDRDIALQRLEILKAQESES</sequence>
<dbReference type="AlphaFoldDB" id="H5XZW7"/>
<dbReference type="HOGENOM" id="CLU_2751291_0_0_9"/>
<keyword evidence="2" id="KW-1185">Reference proteome</keyword>
<gene>
    <name evidence="1" type="ORF">DesyoDRAFT_5232</name>
</gene>
<dbReference type="RefSeq" id="WP_007787429.1">
    <property type="nucleotide sequence ID" value="NZ_CM001441.1"/>
</dbReference>
<name>H5XZW7_9FIRM</name>
<evidence type="ECO:0000313" key="2">
    <source>
        <dbReference type="Proteomes" id="UP000005104"/>
    </source>
</evidence>